<accession>A0ABM4UQJ0</accession>
<evidence type="ECO:0000313" key="3">
    <source>
        <dbReference type="RefSeq" id="XP_071909548.1"/>
    </source>
</evidence>
<sequence length="213" mass="23979">MSALDSPLEVLAFDYLRFGLLTLVNNVWTWVAVVTAAVSVWRLKASSLPGSNFPREASRPVERLVAEPASATAVVASAIVEAAKPSTVAAPSSPYLFNAEGRTSGKFTLYYDRREEDEEEDRRDDVNGELDCQDGCVGDEKQWFGEGWWEVTMRMRMGDHMGFYRYQDLMVLDGSVVRLWDGLPAERWNYNDEKPYPVKASISKSVSIVSHER</sequence>
<keyword evidence="1" id="KW-1133">Transmembrane helix</keyword>
<evidence type="ECO:0000256" key="1">
    <source>
        <dbReference type="SAM" id="Phobius"/>
    </source>
</evidence>
<proteinExistence type="predicted"/>
<feature type="transmembrane region" description="Helical" evidence="1">
    <location>
        <begin position="20"/>
        <end position="41"/>
    </location>
</feature>
<evidence type="ECO:0000313" key="2">
    <source>
        <dbReference type="Proteomes" id="UP001652660"/>
    </source>
</evidence>
<reference evidence="3" key="1">
    <citation type="submission" date="2025-08" db="UniProtKB">
        <authorList>
            <consortium name="RefSeq"/>
        </authorList>
    </citation>
    <scope>IDENTIFICATION</scope>
    <source>
        <tissue evidence="3">Leaves</tissue>
    </source>
</reference>
<dbReference type="GeneID" id="140008621"/>
<name>A0ABM4UQJ0_COFAR</name>
<keyword evidence="1" id="KW-0472">Membrane</keyword>
<dbReference type="RefSeq" id="XP_071909548.1">
    <property type="nucleotide sequence ID" value="XM_072053447.1"/>
</dbReference>
<keyword evidence="1" id="KW-0812">Transmembrane</keyword>
<dbReference type="Proteomes" id="UP001652660">
    <property type="component" value="Chromosome 6c"/>
</dbReference>
<dbReference type="PANTHER" id="PTHR36369:SF1">
    <property type="entry name" value="TRANSMEMBRANE PROTEIN"/>
    <property type="match status" value="1"/>
</dbReference>
<dbReference type="PANTHER" id="PTHR36369">
    <property type="entry name" value="TRANSMEMBRANE PROTEIN"/>
    <property type="match status" value="1"/>
</dbReference>
<organism evidence="2 3">
    <name type="scientific">Coffea arabica</name>
    <name type="common">Arabian coffee</name>
    <dbReference type="NCBI Taxonomy" id="13443"/>
    <lineage>
        <taxon>Eukaryota</taxon>
        <taxon>Viridiplantae</taxon>
        <taxon>Streptophyta</taxon>
        <taxon>Embryophyta</taxon>
        <taxon>Tracheophyta</taxon>
        <taxon>Spermatophyta</taxon>
        <taxon>Magnoliopsida</taxon>
        <taxon>eudicotyledons</taxon>
        <taxon>Gunneridae</taxon>
        <taxon>Pentapetalae</taxon>
        <taxon>asterids</taxon>
        <taxon>lamiids</taxon>
        <taxon>Gentianales</taxon>
        <taxon>Rubiaceae</taxon>
        <taxon>Ixoroideae</taxon>
        <taxon>Gardenieae complex</taxon>
        <taxon>Bertiereae - Coffeeae clade</taxon>
        <taxon>Coffeeae</taxon>
        <taxon>Coffea</taxon>
    </lineage>
</organism>
<gene>
    <name evidence="3" type="primary">LOC140008621</name>
</gene>
<keyword evidence="2" id="KW-1185">Reference proteome</keyword>
<protein>
    <submittedName>
        <fullName evidence="3">Uncharacterized protein</fullName>
    </submittedName>
</protein>